<keyword evidence="3" id="KW-1185">Reference proteome</keyword>
<dbReference type="GeneID" id="93647938"/>
<dbReference type="AlphaFoldDB" id="A0A177EGS6"/>
<keyword evidence="1" id="KW-1133">Transmembrane helix</keyword>
<feature type="transmembrane region" description="Helical" evidence="1">
    <location>
        <begin position="360"/>
        <end position="377"/>
    </location>
</feature>
<reference evidence="2 3" key="1">
    <citation type="submission" date="2016-02" db="EMBL/GenBank/DDBJ databases">
        <title>Discovery of a natural microsporidian pathogen with a broad tissue tropism in Caenorhabditis elegans.</title>
        <authorList>
            <person name="Luallen R.J."/>
            <person name="Reinke A.W."/>
            <person name="Tong L."/>
            <person name="Botts M.R."/>
            <person name="Felix M.-A."/>
            <person name="Troemel E.R."/>
        </authorList>
    </citation>
    <scope>NUCLEOTIDE SEQUENCE [LARGE SCALE GENOMIC DNA]</scope>
    <source>
        <strain evidence="2 3">JUm2807</strain>
    </source>
</reference>
<evidence type="ECO:0000256" key="1">
    <source>
        <dbReference type="SAM" id="Phobius"/>
    </source>
</evidence>
<feature type="transmembrane region" description="Helical" evidence="1">
    <location>
        <begin position="448"/>
        <end position="469"/>
    </location>
</feature>
<dbReference type="RefSeq" id="XP_067544896.1">
    <property type="nucleotide sequence ID" value="XM_067689006.1"/>
</dbReference>
<dbReference type="Proteomes" id="UP000185944">
    <property type="component" value="Unassembled WGS sequence"/>
</dbReference>
<feature type="transmembrane region" description="Helical" evidence="1">
    <location>
        <begin position="475"/>
        <end position="497"/>
    </location>
</feature>
<evidence type="ECO:0000313" key="2">
    <source>
        <dbReference type="EMBL" id="OAG31175.1"/>
    </source>
</evidence>
<name>A0A177EGS6_9MICR</name>
<feature type="transmembrane region" description="Helical" evidence="1">
    <location>
        <begin position="532"/>
        <end position="553"/>
    </location>
</feature>
<protein>
    <submittedName>
        <fullName evidence="2">Uncharacterized protein</fullName>
    </submittedName>
</protein>
<comment type="caution">
    <text evidence="2">The sequence shown here is derived from an EMBL/GenBank/DDBJ whole genome shotgun (WGS) entry which is preliminary data.</text>
</comment>
<sequence>MTLTKARIEETRNLATQLIHEHKIHLADLAKRIKENNTKLLNSTSSETVQIFIGYADETMAELEAISPTKIENSKLRSLILDYIGESLICVIDDWKKICHLVDNIQPRLREALDESLGDIEEVKKEYESTVLNYENDNSAKEAGDNAVTLITVYLSKTLSLYSQYHRLVNQVLFNAEKKLTPDIDIVLVDIDPEMLRVVQKFSKMCMERLREFTNPNPNPNPNLTIPTIEVDVLVELTRPSPDQSTAEIVFPVTSVDAVSLTSRAVMPKTTRQPVAVESGCIPVTTTNTYEIIDIAPRPMRPTTLDLSGSELLLSPDLTLTRSNPNTEAETETETEIAIVHEHRDSVCTGFSWDRSLPNLISLAVVSGIYLFCSFILQTNPFTLFKTYLLSHAYGCLFFYTYLLGNILVFTSFFYGLFLLWSELTRKAYESEQALYHILAESVCIRQLFGFNLVPITSFNVLAICYYVGDYYQVHLSTMLRMVSGVQTAGLGIFYLLQGAYFINQAKVEMAVERRASTNTHRVWVYRHNRPIVLGAAGLAALGLSLHVIYHHIYVGARVSSGYLPNV</sequence>
<accession>A0A177EGS6</accession>
<feature type="transmembrane region" description="Helical" evidence="1">
    <location>
        <begin position="397"/>
        <end position="421"/>
    </location>
</feature>
<evidence type="ECO:0000313" key="3">
    <source>
        <dbReference type="Proteomes" id="UP000185944"/>
    </source>
</evidence>
<dbReference type="EMBL" id="LTDL01000021">
    <property type="protein sequence ID" value="OAG31175.1"/>
    <property type="molecule type" value="Genomic_DNA"/>
</dbReference>
<gene>
    <name evidence="2" type="ORF">NEDG_01588</name>
</gene>
<keyword evidence="1" id="KW-0472">Membrane</keyword>
<proteinExistence type="predicted"/>
<keyword evidence="1" id="KW-0812">Transmembrane</keyword>
<dbReference type="VEuPathDB" id="MicrosporidiaDB:NEDG_01588"/>
<organism evidence="2 3">
    <name type="scientific">Nematocida displodere</name>
    <dbReference type="NCBI Taxonomy" id="1805483"/>
    <lineage>
        <taxon>Eukaryota</taxon>
        <taxon>Fungi</taxon>
        <taxon>Fungi incertae sedis</taxon>
        <taxon>Microsporidia</taxon>
        <taxon>Nematocida</taxon>
    </lineage>
</organism>